<dbReference type="Proteomes" id="UP000616151">
    <property type="component" value="Unassembled WGS sequence"/>
</dbReference>
<evidence type="ECO:0000313" key="2">
    <source>
        <dbReference type="Proteomes" id="UP000616151"/>
    </source>
</evidence>
<name>A0ACC5R6K9_9HYPH</name>
<gene>
    <name evidence="1" type="ORF">JHL16_16695</name>
</gene>
<proteinExistence type="predicted"/>
<dbReference type="EMBL" id="JAENHL010000007">
    <property type="protein sequence ID" value="MBK1867998.1"/>
    <property type="molecule type" value="Genomic_DNA"/>
</dbReference>
<accession>A0ACC5R6K9</accession>
<evidence type="ECO:0000313" key="1">
    <source>
        <dbReference type="EMBL" id="MBK1867998.1"/>
    </source>
</evidence>
<comment type="caution">
    <text evidence="1">The sequence shown here is derived from an EMBL/GenBank/DDBJ whole genome shotgun (WGS) entry which is preliminary data.</text>
</comment>
<keyword evidence="2" id="KW-1185">Reference proteome</keyword>
<reference evidence="1" key="1">
    <citation type="submission" date="2021-01" db="EMBL/GenBank/DDBJ databases">
        <authorList>
            <person name="Sun Q."/>
        </authorList>
    </citation>
    <scope>NUCLEOTIDE SEQUENCE</scope>
    <source>
        <strain evidence="1">YIM B02566</strain>
    </source>
</reference>
<protein>
    <submittedName>
        <fullName evidence="1">Indolepyruvate ferredoxin oxidoreductase family protein</fullName>
    </submittedName>
</protein>
<sequence>MTQAAASLDDKYDLTKDRVFISGPQVMVRATLAQKVLDREAGLNTAGYVTGYRGSPVGGVDQAFERAEKLLAPEAIKFHPGLNEDLAATAVWGSQQAEMWGEGAYDGVFSIWYGKGPGVDRSGDVLRHANAAGTSKHGGVLVMAGDDHGAESSTVPHQSEIALLDAMIPILNPAGLQELYDYSIYGWALSRFAGTWVGVKCLHDTVESTGVIEAGPHRIRPKVPKDFKMPPGGLNIRPNDDRHDQEKRLHNFKRQAAIAFARENNLNQIVFRGGPHPKIGIASVGKSYLDTRQALEELGIDEVMAAKIGLRLLKIGLIWPLDSAIMHEFASGLDLIICVEEKRDLLETHVRELLFNDRKHAIIVGKKDEQGESLFPVYGTLEPNQIAVAIGERILGHKHWPQVAEKLDVIKAAQGRISNVPDLLARTPYFCAGCPHNSSTVLPEGARGYAGIGCHWMVQAMPARKTQGSTQMGGEGANWVGEAPFSKRQHIFQNLGDGTYNHSGLLAIRAALAADVNITYKILYNDAVAMTGGQAHDGKLNVPMIANQMRAEGVERIAVVSDEEGKQYPSAFPSGVTFHHRDDLNAVQKEFMGVKGTSVIIYDQTCAAEKRRRRKRGTFPDPNKRVFINELVCEGCGDCGVQSNCVAVAPVETPFGRKRQIDQSACNKDYSCVKGFCPSFVTVEGAELVRGLDTKSLPGGASLFEVVPEPQLPKLDRPWSILVTGIGGTGVITIGHVLGMAAHIEGKGCGIIDMVGLSQKNGAVVSHLKIAARPEDISAIRIASGAGDLILGCDLVTSAAEKVLAGASPERTHAVLNTAEIMPASFTQKPDLKIPAEEMRLKIETRVMKGEAHAIDATRIATQLLGDSIASNLFTLGFAYQKGLVPVQASSIEQAIHLNGQAVKMNLDAFLWGRRAAHDLAAVEKIVEPKKPAAADETLDEMVARRSVFLASYQNEDYAQTYRDFVAKVSGRESEAAPKSEALSRAVARYLFKLMAYKDEYEVARLYTDGSFAKELGKRFKGGRLTFYLAPPVLAKVDPVTGVPRKMTFGPWMMPVFRLLASAKFLRGTAFDPFGRSHERRTERALIGDYRAMVDELLKTLSADNVALATEIASIPEQIRGYGHVKERHLKLAKGRESELLDAFRSGKAKMPAALAAE</sequence>
<organism evidence="1 2">
    <name type="scientific">Taklimakanibacter albus</name>
    <dbReference type="NCBI Taxonomy" id="2800327"/>
    <lineage>
        <taxon>Bacteria</taxon>
        <taxon>Pseudomonadati</taxon>
        <taxon>Pseudomonadota</taxon>
        <taxon>Alphaproteobacteria</taxon>
        <taxon>Hyphomicrobiales</taxon>
        <taxon>Aestuariivirgaceae</taxon>
        <taxon>Taklimakanibacter</taxon>
    </lineage>
</organism>